<proteinExistence type="inferred from homology"/>
<dbReference type="SUPFAM" id="SSF53383">
    <property type="entry name" value="PLP-dependent transferases"/>
    <property type="match status" value="1"/>
</dbReference>
<dbReference type="PANTHER" id="PTHR43713:SF3">
    <property type="entry name" value="GLUTAMATE-1-SEMIALDEHYDE 2,1-AMINOMUTASE 1, CHLOROPLASTIC-RELATED"/>
    <property type="match status" value="1"/>
</dbReference>
<comment type="cofactor">
    <cofactor evidence="1">
        <name>pyridoxal 5'-phosphate</name>
        <dbReference type="ChEBI" id="CHEBI:597326"/>
    </cofactor>
</comment>
<evidence type="ECO:0000313" key="5">
    <source>
        <dbReference type="Proteomes" id="UP000315303"/>
    </source>
</evidence>
<dbReference type="InterPro" id="IPR015422">
    <property type="entry name" value="PyrdxlP-dep_Trfase_small"/>
</dbReference>
<organism evidence="4 5">
    <name type="scientific">Litorilituus lipolyticus</name>
    <dbReference type="NCBI Taxonomy" id="2491017"/>
    <lineage>
        <taxon>Bacteria</taxon>
        <taxon>Pseudomonadati</taxon>
        <taxon>Pseudomonadota</taxon>
        <taxon>Gammaproteobacteria</taxon>
        <taxon>Alteromonadales</taxon>
        <taxon>Colwelliaceae</taxon>
        <taxon>Litorilituus</taxon>
    </lineage>
</organism>
<dbReference type="InterPro" id="IPR049704">
    <property type="entry name" value="Aminotrans_3_PPA_site"/>
</dbReference>
<dbReference type="Gene3D" id="3.40.640.10">
    <property type="entry name" value="Type I PLP-dependent aspartate aminotransferase-like (Major domain)"/>
    <property type="match status" value="1"/>
</dbReference>
<evidence type="ECO:0000256" key="3">
    <source>
        <dbReference type="RuleBase" id="RU003560"/>
    </source>
</evidence>
<comment type="caution">
    <text evidence="4">The sequence shown here is derived from an EMBL/GenBank/DDBJ whole genome shotgun (WGS) entry which is preliminary data.</text>
</comment>
<sequence length="436" mass="47492">MAKHDNKFYADRAKRFIPGGAHTYSKGDDQFPANAPAVITRGKGCHVWDAEDNQFTDFALSLGTVVLGHAYEPVLEAVRNELVKGVNFVRPSIIEGELAELICDIVPCAEMVKLAKHGSDVTTASIKLARAYTGKERVIRCSADAFNAVHDWFIGSTVVDRGVPQAVKDLTLKFEYNNIDSLSALFMQYPNEIACVIFEPISFIEPEPGFLQAVKDLCEINGALLIFDEVVSGFRFSLGGGQEYCGVTPHLAAFGKAMANGFSVSALAGRRDIMELGGIEGEQERVFLLSTTHGGETHSIAAALKTINTLKEYNIIDHIWKTGGLIKQGLSQAAESAGISDLVEVGGYDCKPAFAMLGNDGKPCMITRTLFLQETIKRGVLMPYIVPSFSHSPQIIDGAMEKITEAFAVINKARKEDNIAGYVEGDIVKPVFRKYN</sequence>
<name>A0A502KZK8_9GAMM</name>
<evidence type="ECO:0000256" key="1">
    <source>
        <dbReference type="ARBA" id="ARBA00001933"/>
    </source>
</evidence>
<dbReference type="EMBL" id="SAWY01000009">
    <property type="protein sequence ID" value="TPH17150.1"/>
    <property type="molecule type" value="Genomic_DNA"/>
</dbReference>
<reference evidence="4 5" key="1">
    <citation type="submission" date="2019-01" db="EMBL/GenBank/DDBJ databases">
        <title>Litorilituus lipolytica sp. nov., isolated from intertidal sand of the Yellow Sea in China.</title>
        <authorList>
            <person name="Liu A."/>
        </authorList>
    </citation>
    <scope>NUCLEOTIDE SEQUENCE [LARGE SCALE GENOMIC DNA]</scope>
    <source>
        <strain evidence="4 5">RZ04</strain>
    </source>
</reference>
<dbReference type="AlphaFoldDB" id="A0A502KZK8"/>
<dbReference type="InterPro" id="IPR015421">
    <property type="entry name" value="PyrdxlP-dep_Trfase_major"/>
</dbReference>
<dbReference type="Pfam" id="PF00202">
    <property type="entry name" value="Aminotran_3"/>
    <property type="match status" value="1"/>
</dbReference>
<dbReference type="Gene3D" id="3.90.1150.10">
    <property type="entry name" value="Aspartate Aminotransferase, domain 1"/>
    <property type="match status" value="1"/>
</dbReference>
<keyword evidence="2 3" id="KW-0663">Pyridoxal phosphate</keyword>
<dbReference type="EC" id="5.4.3.8" evidence="4"/>
<protein>
    <submittedName>
        <fullName evidence="4">Glutamate-1-semialdehyde 2,1-aminomutase</fullName>
        <ecNumber evidence="4">5.4.3.8</ecNumber>
    </submittedName>
</protein>
<gene>
    <name evidence="4" type="ORF">EPA86_05580</name>
</gene>
<keyword evidence="4" id="KW-0413">Isomerase</keyword>
<dbReference type="GO" id="GO:0030170">
    <property type="term" value="F:pyridoxal phosphate binding"/>
    <property type="evidence" value="ECO:0007669"/>
    <property type="project" value="InterPro"/>
</dbReference>
<dbReference type="RefSeq" id="WP_140602431.1">
    <property type="nucleotide sequence ID" value="NZ_SAWY01000009.1"/>
</dbReference>
<dbReference type="PANTHER" id="PTHR43713">
    <property type="entry name" value="GLUTAMATE-1-SEMIALDEHYDE 2,1-AMINOMUTASE"/>
    <property type="match status" value="1"/>
</dbReference>
<dbReference type="PROSITE" id="PS00600">
    <property type="entry name" value="AA_TRANSFER_CLASS_3"/>
    <property type="match status" value="1"/>
</dbReference>
<dbReference type="NCBIfam" id="NF004856">
    <property type="entry name" value="PRK06209.1"/>
    <property type="match status" value="1"/>
</dbReference>
<comment type="similarity">
    <text evidence="3">Belongs to the class-III pyridoxal-phosphate-dependent aminotransferase family.</text>
</comment>
<dbReference type="Proteomes" id="UP000315303">
    <property type="component" value="Unassembled WGS sequence"/>
</dbReference>
<dbReference type="OrthoDB" id="9801052at2"/>
<dbReference type="InterPro" id="IPR015424">
    <property type="entry name" value="PyrdxlP-dep_Trfase"/>
</dbReference>
<keyword evidence="5" id="KW-1185">Reference proteome</keyword>
<accession>A0A502KZK8</accession>
<dbReference type="GO" id="GO:0008483">
    <property type="term" value="F:transaminase activity"/>
    <property type="evidence" value="ECO:0007669"/>
    <property type="project" value="InterPro"/>
</dbReference>
<dbReference type="InterPro" id="IPR005814">
    <property type="entry name" value="Aminotrans_3"/>
</dbReference>
<dbReference type="GO" id="GO:0042286">
    <property type="term" value="F:glutamate-1-semialdehyde 2,1-aminomutase activity"/>
    <property type="evidence" value="ECO:0007669"/>
    <property type="project" value="UniProtKB-EC"/>
</dbReference>
<evidence type="ECO:0000313" key="4">
    <source>
        <dbReference type="EMBL" id="TPH17150.1"/>
    </source>
</evidence>
<evidence type="ECO:0000256" key="2">
    <source>
        <dbReference type="ARBA" id="ARBA00022898"/>
    </source>
</evidence>